<feature type="signal peptide" evidence="1">
    <location>
        <begin position="1"/>
        <end position="19"/>
    </location>
</feature>
<comment type="caution">
    <text evidence="2">The sequence shown here is derived from an EMBL/GenBank/DDBJ whole genome shotgun (WGS) entry which is preliminary data.</text>
</comment>
<evidence type="ECO:0000313" key="2">
    <source>
        <dbReference type="EMBL" id="MBD1430356.1"/>
    </source>
</evidence>
<keyword evidence="3" id="KW-1185">Reference proteome</keyword>
<protein>
    <submittedName>
        <fullName evidence="2">Uncharacterized protein</fullName>
    </submittedName>
</protein>
<organism evidence="2 3">
    <name type="scientific">Sphingobacterium litopenaei</name>
    <dbReference type="NCBI Taxonomy" id="2763500"/>
    <lineage>
        <taxon>Bacteria</taxon>
        <taxon>Pseudomonadati</taxon>
        <taxon>Bacteroidota</taxon>
        <taxon>Sphingobacteriia</taxon>
        <taxon>Sphingobacteriales</taxon>
        <taxon>Sphingobacteriaceae</taxon>
        <taxon>Sphingobacterium</taxon>
    </lineage>
</organism>
<name>A0ABR7YGF5_9SPHI</name>
<evidence type="ECO:0000313" key="3">
    <source>
        <dbReference type="Proteomes" id="UP000651271"/>
    </source>
</evidence>
<proteinExistence type="predicted"/>
<evidence type="ECO:0000256" key="1">
    <source>
        <dbReference type="SAM" id="SignalP"/>
    </source>
</evidence>
<keyword evidence="1" id="KW-0732">Signal</keyword>
<sequence>MKSLILFIFSFGFCICANAQEDKESNNSKNKRFSIPNIYEKHLDSLQKSKPLNLESYIQKDSNAVSIPNAYSKQEKVIYSMPIKKVSGKGLAPMPGTENLDKLENRLLLDSLKTKK</sequence>
<dbReference type="RefSeq" id="WP_190302562.1">
    <property type="nucleotide sequence ID" value="NZ_JACOIJ010000025.1"/>
</dbReference>
<gene>
    <name evidence="2" type="ORF">H8B04_12395</name>
</gene>
<dbReference type="EMBL" id="JACOIJ010000025">
    <property type="protein sequence ID" value="MBD1430356.1"/>
    <property type="molecule type" value="Genomic_DNA"/>
</dbReference>
<feature type="chain" id="PRO_5046935042" evidence="1">
    <location>
        <begin position="20"/>
        <end position="116"/>
    </location>
</feature>
<reference evidence="2 3" key="1">
    <citation type="submission" date="2020-08" db="EMBL/GenBank/DDBJ databases">
        <title>Sphingobacterium sp. DN04309 isolated from aquaculture water.</title>
        <authorList>
            <person name="Zhang M."/>
        </authorList>
    </citation>
    <scope>NUCLEOTIDE SEQUENCE [LARGE SCALE GENOMIC DNA]</scope>
    <source>
        <strain evidence="2 3">DN04309</strain>
    </source>
</reference>
<dbReference type="Proteomes" id="UP000651271">
    <property type="component" value="Unassembled WGS sequence"/>
</dbReference>
<accession>A0ABR7YGF5</accession>